<gene>
    <name evidence="1" type="ORF">QDW62_14675</name>
</gene>
<proteinExistence type="predicted"/>
<protein>
    <submittedName>
        <fullName evidence="1">Uncharacterized protein</fullName>
    </submittedName>
</protein>
<accession>A0AAF0KKS4</accession>
<sequence>MGNLKMNNYPMQIMVDQETMNWLIDLNRLGFNVHFMHCFEASSYIDKRTINEIKLGDYVHKLEVTDPYNKRFIIEECNRLDLSPEQLLKLNVFLTFQNELNPYSEVM</sequence>
<dbReference type="Proteomes" id="UP001179946">
    <property type="component" value="Chromosome"/>
</dbReference>
<evidence type="ECO:0000313" key="1">
    <source>
        <dbReference type="EMBL" id="WHI00018.1"/>
    </source>
</evidence>
<name>A0AAF0KKS4_ECOLX</name>
<reference evidence="1" key="1">
    <citation type="journal article" date="2023" name="Front. Microbiol.">
        <title>Virotyping and genetic antimicrobial susceptibility testing of porcine ETEC/STEC strains and associated plasmid types.</title>
        <authorList>
            <person name="Vereecke N."/>
            <person name="Van Hoorde S."/>
            <person name="Sperling D."/>
            <person name="Theuns S."/>
            <person name="Devriendt B."/>
            <person name="Cox E."/>
        </authorList>
    </citation>
    <scope>NUCLEOTIDE SEQUENCE</scope>
    <source>
        <strain evidence="1">ETEC4085</strain>
    </source>
</reference>
<organism evidence="1 2">
    <name type="scientific">Escherichia coli</name>
    <dbReference type="NCBI Taxonomy" id="562"/>
    <lineage>
        <taxon>Bacteria</taxon>
        <taxon>Pseudomonadati</taxon>
        <taxon>Pseudomonadota</taxon>
        <taxon>Gammaproteobacteria</taxon>
        <taxon>Enterobacterales</taxon>
        <taxon>Enterobacteriaceae</taxon>
        <taxon>Escherichia</taxon>
    </lineage>
</organism>
<dbReference type="EMBL" id="CP122634">
    <property type="protein sequence ID" value="WHI00018.1"/>
    <property type="molecule type" value="Genomic_DNA"/>
</dbReference>
<evidence type="ECO:0000313" key="2">
    <source>
        <dbReference type="Proteomes" id="UP001179946"/>
    </source>
</evidence>
<dbReference type="AlphaFoldDB" id="A0AAF0KKS4"/>